<accession>A0A4Q1SK97</accession>
<dbReference type="OrthoDB" id="9794725at2"/>
<name>A0A4Q1SK97_9BACT</name>
<feature type="domain" description="BD-FAE-like" evidence="3">
    <location>
        <begin position="79"/>
        <end position="273"/>
    </location>
</feature>
<dbReference type="EMBL" id="SDMK01000001">
    <property type="protein sequence ID" value="RXS97879.1"/>
    <property type="molecule type" value="Genomic_DNA"/>
</dbReference>
<evidence type="ECO:0000313" key="5">
    <source>
        <dbReference type="Proteomes" id="UP000290253"/>
    </source>
</evidence>
<protein>
    <submittedName>
        <fullName evidence="4">Alpha/beta hydrolase</fullName>
    </submittedName>
</protein>
<dbReference type="PANTHER" id="PTHR48081">
    <property type="entry name" value="AB HYDROLASE SUPERFAMILY PROTEIN C4A8.06C"/>
    <property type="match status" value="1"/>
</dbReference>
<comment type="caution">
    <text evidence="4">The sequence shown here is derived from an EMBL/GenBank/DDBJ whole genome shotgun (WGS) entry which is preliminary data.</text>
</comment>
<dbReference type="SUPFAM" id="SSF53474">
    <property type="entry name" value="alpha/beta-Hydrolases"/>
    <property type="match status" value="1"/>
</dbReference>
<reference evidence="4 5" key="1">
    <citation type="journal article" date="2016" name="Int. J. Syst. Evol. Microbiol.">
        <title>Acidipila dinghuensis sp. nov., an acidobacterium isolated from forest soil.</title>
        <authorList>
            <person name="Jiang Y.W."/>
            <person name="Wang J."/>
            <person name="Chen M.H."/>
            <person name="Lv Y.Y."/>
            <person name="Qiu L.H."/>
        </authorList>
    </citation>
    <scope>NUCLEOTIDE SEQUENCE [LARGE SCALE GENOMIC DNA]</scope>
    <source>
        <strain evidence="4 5">DHOF10</strain>
    </source>
</reference>
<keyword evidence="1 4" id="KW-0378">Hydrolase</keyword>
<evidence type="ECO:0000259" key="3">
    <source>
        <dbReference type="Pfam" id="PF20434"/>
    </source>
</evidence>
<evidence type="ECO:0000313" key="4">
    <source>
        <dbReference type="EMBL" id="RXS97879.1"/>
    </source>
</evidence>
<gene>
    <name evidence="4" type="ORF">ESZ00_08485</name>
</gene>
<keyword evidence="5" id="KW-1185">Reference proteome</keyword>
<feature type="chain" id="PRO_5020237809" evidence="2">
    <location>
        <begin position="29"/>
        <end position="350"/>
    </location>
</feature>
<feature type="signal peptide" evidence="2">
    <location>
        <begin position="1"/>
        <end position="28"/>
    </location>
</feature>
<sequence length="350" mass="37442">MNPGRLRSLFAALLAATVLAGTAVSAFAAQSNPPAVPAQTAQWTPPASAPGMPAPIFLYSGSAPGALGNGEADRPRMYVFLPKKRSTSAAFLVVPGGGYQHVAIGHEGIQIALWLNAQGVPAFVLDYRVGPYRYPVEINDGRRAMRLIRQHADEYGIDPNRIGVWGSSAGGHLASSLSTHCEPTDLPPANADATDQVSCKPDFAVLEYPVISMDKTKSHAGSVLNLLGPDPDPKLVHDYSNENAVTATTPPTFLFATTRDPAVPIENALDYYRALERNHVPAEIHIYDYANHGCGLCGTIIPLSTWPALLRNWMIQHSIIPPNAPPLPLPQPNLPSWIPGLHGPGEVTEK</sequence>
<dbReference type="InterPro" id="IPR050300">
    <property type="entry name" value="GDXG_lipolytic_enzyme"/>
</dbReference>
<proteinExistence type="predicted"/>
<keyword evidence="2" id="KW-0732">Signal</keyword>
<dbReference type="AlphaFoldDB" id="A0A4Q1SK97"/>
<dbReference type="Pfam" id="PF20434">
    <property type="entry name" value="BD-FAE"/>
    <property type="match status" value="1"/>
</dbReference>
<dbReference type="Proteomes" id="UP000290253">
    <property type="component" value="Unassembled WGS sequence"/>
</dbReference>
<evidence type="ECO:0000256" key="2">
    <source>
        <dbReference type="SAM" id="SignalP"/>
    </source>
</evidence>
<dbReference type="PANTHER" id="PTHR48081:SF6">
    <property type="entry name" value="PEPTIDASE S9 PROLYL OLIGOPEPTIDASE CATALYTIC DOMAIN-CONTAINING PROTEIN"/>
    <property type="match status" value="1"/>
</dbReference>
<dbReference type="InterPro" id="IPR029058">
    <property type="entry name" value="AB_hydrolase_fold"/>
</dbReference>
<dbReference type="GO" id="GO:0016787">
    <property type="term" value="F:hydrolase activity"/>
    <property type="evidence" value="ECO:0007669"/>
    <property type="project" value="UniProtKB-KW"/>
</dbReference>
<dbReference type="InterPro" id="IPR049492">
    <property type="entry name" value="BD-FAE-like_dom"/>
</dbReference>
<dbReference type="Gene3D" id="3.40.50.1820">
    <property type="entry name" value="alpha/beta hydrolase"/>
    <property type="match status" value="1"/>
</dbReference>
<evidence type="ECO:0000256" key="1">
    <source>
        <dbReference type="ARBA" id="ARBA00022801"/>
    </source>
</evidence>
<organism evidence="4 5">
    <name type="scientific">Silvibacterium dinghuense</name>
    <dbReference type="NCBI Taxonomy" id="1560006"/>
    <lineage>
        <taxon>Bacteria</taxon>
        <taxon>Pseudomonadati</taxon>
        <taxon>Acidobacteriota</taxon>
        <taxon>Terriglobia</taxon>
        <taxon>Terriglobales</taxon>
        <taxon>Acidobacteriaceae</taxon>
        <taxon>Silvibacterium</taxon>
    </lineage>
</organism>